<organism evidence="2 3">
    <name type="scientific">Marivirga lumbricoides</name>
    <dbReference type="NCBI Taxonomy" id="1046115"/>
    <lineage>
        <taxon>Bacteria</taxon>
        <taxon>Pseudomonadati</taxon>
        <taxon>Bacteroidota</taxon>
        <taxon>Cytophagia</taxon>
        <taxon>Cytophagales</taxon>
        <taxon>Marivirgaceae</taxon>
        <taxon>Marivirga</taxon>
    </lineage>
</organism>
<evidence type="ECO:0000313" key="3">
    <source>
        <dbReference type="Proteomes" id="UP000636010"/>
    </source>
</evidence>
<dbReference type="Pfam" id="PF13568">
    <property type="entry name" value="OMP_b-brl_2"/>
    <property type="match status" value="1"/>
</dbReference>
<reference evidence="3" key="1">
    <citation type="journal article" date="2019" name="Int. J. Syst. Evol. Microbiol.">
        <title>The Global Catalogue of Microorganisms (GCM) 10K type strain sequencing project: providing services to taxonomists for standard genome sequencing and annotation.</title>
        <authorList>
            <consortium name="The Broad Institute Genomics Platform"/>
            <consortium name="The Broad Institute Genome Sequencing Center for Infectious Disease"/>
            <person name="Wu L."/>
            <person name="Ma J."/>
        </authorList>
    </citation>
    <scope>NUCLEOTIDE SEQUENCE [LARGE SCALE GENOMIC DNA]</scope>
    <source>
        <strain evidence="3">CGMCC 1.10832</strain>
    </source>
</reference>
<sequence length="206" mass="22326">MALSLQTIAQKHSIGLKSGINWANANTGDLIKNTSGRKGLNAGLSYRYRINNNINAGAEMLYSQKGFQTDLNYVDADGNAATIDMEFNYDYLSLPLKVGFEKGNTISTFVNIGVVPSILLHAETLTPAIIGLAEASTVDVTENVAQFDFAGLAEFGVNFQLPGSFALSTSVAYQHSFTTVTTSEYFRGQRINHYGLSLSLGVNYLF</sequence>
<dbReference type="InterPro" id="IPR025665">
    <property type="entry name" value="Beta-barrel_OMP_2"/>
</dbReference>
<evidence type="ECO:0000259" key="1">
    <source>
        <dbReference type="Pfam" id="PF13568"/>
    </source>
</evidence>
<comment type="caution">
    <text evidence="2">The sequence shown here is derived from an EMBL/GenBank/DDBJ whole genome shotgun (WGS) entry which is preliminary data.</text>
</comment>
<feature type="domain" description="Outer membrane protein beta-barrel" evidence="1">
    <location>
        <begin position="9"/>
        <end position="177"/>
    </location>
</feature>
<proteinExistence type="predicted"/>
<gene>
    <name evidence="2" type="ORF">GCM10011506_04990</name>
</gene>
<dbReference type="EMBL" id="BMEC01000001">
    <property type="protein sequence ID" value="GGC22694.1"/>
    <property type="molecule type" value="Genomic_DNA"/>
</dbReference>
<keyword evidence="3" id="KW-1185">Reference proteome</keyword>
<name>A0ABQ1LBV9_9BACT</name>
<evidence type="ECO:0000313" key="2">
    <source>
        <dbReference type="EMBL" id="GGC22694.1"/>
    </source>
</evidence>
<dbReference type="SUPFAM" id="SSF56925">
    <property type="entry name" value="OMPA-like"/>
    <property type="match status" value="1"/>
</dbReference>
<accession>A0ABQ1LBV9</accession>
<dbReference type="Proteomes" id="UP000636010">
    <property type="component" value="Unassembled WGS sequence"/>
</dbReference>
<dbReference type="InterPro" id="IPR011250">
    <property type="entry name" value="OMP/PagP_B-barrel"/>
</dbReference>
<protein>
    <recommendedName>
        <fullName evidence="1">Outer membrane protein beta-barrel domain-containing protein</fullName>
    </recommendedName>
</protein>
<dbReference type="Gene3D" id="2.40.160.20">
    <property type="match status" value="1"/>
</dbReference>